<name>A0A3P3WGH0_9FLAO</name>
<dbReference type="EMBL" id="RQVR01000003">
    <property type="protein sequence ID" value="RRJ93497.1"/>
    <property type="molecule type" value="Genomic_DNA"/>
</dbReference>
<evidence type="ECO:0000259" key="3">
    <source>
        <dbReference type="Pfam" id="PF00501"/>
    </source>
</evidence>
<dbReference type="GO" id="GO:0006631">
    <property type="term" value="P:fatty acid metabolic process"/>
    <property type="evidence" value="ECO:0007669"/>
    <property type="project" value="TreeGrafter"/>
</dbReference>
<accession>A0A3P3WGH0</accession>
<reference evidence="4 5" key="1">
    <citation type="submission" date="2018-11" db="EMBL/GenBank/DDBJ databases">
        <title>Flavobacterium sp. nov., YIM 102600 draft genome.</title>
        <authorList>
            <person name="Li G."/>
            <person name="Jiang Y."/>
        </authorList>
    </citation>
    <scope>NUCLEOTIDE SEQUENCE [LARGE SCALE GENOMIC DNA]</scope>
    <source>
        <strain evidence="4 5">YIM 102600</strain>
    </source>
</reference>
<comment type="similarity">
    <text evidence="1">Belongs to the ATP-dependent AMP-binding enzyme family.</text>
</comment>
<evidence type="ECO:0000256" key="2">
    <source>
        <dbReference type="ARBA" id="ARBA00022598"/>
    </source>
</evidence>
<dbReference type="Proteomes" id="UP000271937">
    <property type="component" value="Unassembled WGS sequence"/>
</dbReference>
<evidence type="ECO:0000313" key="4">
    <source>
        <dbReference type="EMBL" id="RRJ93497.1"/>
    </source>
</evidence>
<dbReference type="OrthoDB" id="8870348at2"/>
<dbReference type="InterPro" id="IPR045851">
    <property type="entry name" value="AMP-bd_C_sf"/>
</dbReference>
<dbReference type="GO" id="GO:0031956">
    <property type="term" value="F:medium-chain fatty acid-CoA ligase activity"/>
    <property type="evidence" value="ECO:0007669"/>
    <property type="project" value="TreeGrafter"/>
</dbReference>
<dbReference type="RefSeq" id="WP_125011814.1">
    <property type="nucleotide sequence ID" value="NZ_RQVR01000003.1"/>
</dbReference>
<dbReference type="PANTHER" id="PTHR43201">
    <property type="entry name" value="ACYL-COA SYNTHETASE"/>
    <property type="match status" value="1"/>
</dbReference>
<comment type="caution">
    <text evidence="4">The sequence shown here is derived from an EMBL/GenBank/DDBJ whole genome shotgun (WGS) entry which is preliminary data.</text>
</comment>
<keyword evidence="2 4" id="KW-0436">Ligase</keyword>
<evidence type="ECO:0000313" key="5">
    <source>
        <dbReference type="Proteomes" id="UP000271937"/>
    </source>
</evidence>
<keyword evidence="5" id="KW-1185">Reference proteome</keyword>
<sequence>MNTPTYHNVHNRFKLNGFQLDKEDLCRIAYSFIKEGEAFERPVGMFILDWFDQNDYIEMTTSGTTGAPKKIKIEKQAMVNSALSTGNFFGLEPGNRVLHCLPAQYVAGKMMLVRGFILGLDIDFVEPTSTPLERNDQTYDFGAMVPLQVQHSLDKLPKIKKLIIGGAKVSSSLAQELLEIPTEIYETYGMTETITHIAAKKVGEEAFKTLPNVTVSEDERHCLVITAPNILQEPITTNDAVNVLNENEFIWLGRIDNVINSGGVKLFPEQIEEKLSHKIDRRFFIASQESPELGEKLVLAVEGDPYIIDEHAFGDLVKYERPKVVLFIPKFLETPTGKVLRKESLESVE</sequence>
<evidence type="ECO:0000256" key="1">
    <source>
        <dbReference type="ARBA" id="ARBA00006432"/>
    </source>
</evidence>
<organism evidence="4 5">
    <name type="scientific">Flavobacterium macacae</name>
    <dbReference type="NCBI Taxonomy" id="2488993"/>
    <lineage>
        <taxon>Bacteria</taxon>
        <taxon>Pseudomonadati</taxon>
        <taxon>Bacteroidota</taxon>
        <taxon>Flavobacteriia</taxon>
        <taxon>Flavobacteriales</taxon>
        <taxon>Flavobacteriaceae</taxon>
        <taxon>Flavobacterium</taxon>
    </lineage>
</organism>
<dbReference type="InterPro" id="IPR042099">
    <property type="entry name" value="ANL_N_sf"/>
</dbReference>
<gene>
    <name evidence="4" type="ORF">EG849_04095</name>
</gene>
<protein>
    <submittedName>
        <fullName evidence="4">O-succinylbenzoic acid--CoA ligase</fullName>
    </submittedName>
</protein>
<dbReference type="PANTHER" id="PTHR43201:SF5">
    <property type="entry name" value="MEDIUM-CHAIN ACYL-COA LIGASE ACSF2, MITOCHONDRIAL"/>
    <property type="match status" value="1"/>
</dbReference>
<dbReference type="SUPFAM" id="SSF56801">
    <property type="entry name" value="Acetyl-CoA synthetase-like"/>
    <property type="match status" value="1"/>
</dbReference>
<feature type="domain" description="AMP-dependent synthetase/ligase" evidence="3">
    <location>
        <begin position="59"/>
        <end position="199"/>
    </location>
</feature>
<proteinExistence type="inferred from homology"/>
<dbReference type="InterPro" id="IPR000873">
    <property type="entry name" value="AMP-dep_synth/lig_dom"/>
</dbReference>
<dbReference type="Pfam" id="PF00501">
    <property type="entry name" value="AMP-binding"/>
    <property type="match status" value="1"/>
</dbReference>
<dbReference type="Gene3D" id="3.40.50.12780">
    <property type="entry name" value="N-terminal domain of ligase-like"/>
    <property type="match status" value="1"/>
</dbReference>
<dbReference type="Gene3D" id="3.30.300.30">
    <property type="match status" value="1"/>
</dbReference>
<dbReference type="AlphaFoldDB" id="A0A3P3WGH0"/>